<feature type="domain" description="EngA-type G" evidence="11">
    <location>
        <begin position="195"/>
        <end position="371"/>
    </location>
</feature>
<feature type="binding site" evidence="8">
    <location>
        <begin position="313"/>
        <end position="316"/>
    </location>
    <ligand>
        <name>GTP</name>
        <dbReference type="ChEBI" id="CHEBI:37565"/>
        <label>2</label>
    </ligand>
</feature>
<dbReference type="InterPro" id="IPR027417">
    <property type="entry name" value="P-loop_NTPase"/>
</dbReference>
<keyword evidence="5 8" id="KW-0547">Nucleotide-binding</keyword>
<evidence type="ECO:0000256" key="8">
    <source>
        <dbReference type="HAMAP-Rule" id="MF_00195"/>
    </source>
</evidence>
<dbReference type="InterPro" id="IPR015946">
    <property type="entry name" value="KH_dom-like_a/b"/>
</dbReference>
<dbReference type="PANTHER" id="PTHR43834">
    <property type="entry name" value="GTPASE DER"/>
    <property type="match status" value="1"/>
</dbReference>
<organism evidence="12 13">
    <name type="scientific">Candidatus Magasanikbacteria bacterium RIFCSPHIGHO2_02_FULL_45_10</name>
    <dbReference type="NCBI Taxonomy" id="1798679"/>
    <lineage>
        <taxon>Bacteria</taxon>
        <taxon>Candidatus Magasanikiibacteriota</taxon>
    </lineage>
</organism>
<evidence type="ECO:0000256" key="4">
    <source>
        <dbReference type="ARBA" id="ARBA00022737"/>
    </source>
</evidence>
<evidence type="ECO:0000256" key="7">
    <source>
        <dbReference type="ARBA" id="ARBA00032345"/>
    </source>
</evidence>
<evidence type="ECO:0000256" key="6">
    <source>
        <dbReference type="ARBA" id="ARBA00023134"/>
    </source>
</evidence>
<keyword evidence="3 8" id="KW-0690">Ribosome biogenesis</keyword>
<dbReference type="CDD" id="cd01894">
    <property type="entry name" value="EngA1"/>
    <property type="match status" value="1"/>
</dbReference>
<evidence type="ECO:0000256" key="3">
    <source>
        <dbReference type="ARBA" id="ARBA00022517"/>
    </source>
</evidence>
<dbReference type="GO" id="GO:0042254">
    <property type="term" value="P:ribosome biogenesis"/>
    <property type="evidence" value="ECO:0007669"/>
    <property type="project" value="UniProtKB-KW"/>
</dbReference>
<evidence type="ECO:0000313" key="13">
    <source>
        <dbReference type="Proteomes" id="UP000176413"/>
    </source>
</evidence>
<feature type="binding site" evidence="8">
    <location>
        <begin position="66"/>
        <end position="70"/>
    </location>
    <ligand>
        <name>GTP</name>
        <dbReference type="ChEBI" id="CHEBI:37565"/>
        <label>1</label>
    </ligand>
</feature>
<feature type="binding site" evidence="8">
    <location>
        <begin position="19"/>
        <end position="26"/>
    </location>
    <ligand>
        <name>GTP</name>
        <dbReference type="ChEBI" id="CHEBI:37565"/>
        <label>1</label>
    </ligand>
</feature>
<evidence type="ECO:0000256" key="2">
    <source>
        <dbReference type="ARBA" id="ARBA00020953"/>
    </source>
</evidence>
<feature type="domain" description="EngA-type G" evidence="11">
    <location>
        <begin position="13"/>
        <end position="181"/>
    </location>
</feature>
<evidence type="ECO:0000256" key="9">
    <source>
        <dbReference type="PROSITE-ProRule" id="PRU01049"/>
    </source>
</evidence>
<dbReference type="PANTHER" id="PTHR43834:SF6">
    <property type="entry name" value="GTPASE DER"/>
    <property type="match status" value="1"/>
</dbReference>
<dbReference type="NCBIfam" id="TIGR00231">
    <property type="entry name" value="small_GTP"/>
    <property type="match status" value="2"/>
</dbReference>
<dbReference type="PROSITE" id="PS51712">
    <property type="entry name" value="G_ENGA"/>
    <property type="match status" value="2"/>
</dbReference>
<dbReference type="Gene3D" id="3.30.300.20">
    <property type="match status" value="1"/>
</dbReference>
<dbReference type="Proteomes" id="UP000176413">
    <property type="component" value="Unassembled WGS sequence"/>
</dbReference>
<dbReference type="GO" id="GO:0005525">
    <property type="term" value="F:GTP binding"/>
    <property type="evidence" value="ECO:0007669"/>
    <property type="project" value="UniProtKB-UniRule"/>
</dbReference>
<dbReference type="HAMAP" id="MF_00195">
    <property type="entry name" value="GTPase_Der"/>
    <property type="match status" value="1"/>
</dbReference>
<dbReference type="NCBIfam" id="TIGR03594">
    <property type="entry name" value="GTPase_EngA"/>
    <property type="match status" value="1"/>
</dbReference>
<evidence type="ECO:0000259" key="11">
    <source>
        <dbReference type="PROSITE" id="PS51712"/>
    </source>
</evidence>
<dbReference type="Gene3D" id="3.40.50.300">
    <property type="entry name" value="P-loop containing nucleotide triphosphate hydrolases"/>
    <property type="match status" value="2"/>
</dbReference>
<dbReference type="EMBL" id="MFQA01000019">
    <property type="protein sequence ID" value="OGH69052.1"/>
    <property type="molecule type" value="Genomic_DNA"/>
</dbReference>
<dbReference type="FunFam" id="3.40.50.300:FF:000040">
    <property type="entry name" value="GTPase Der"/>
    <property type="match status" value="1"/>
</dbReference>
<dbReference type="InterPro" id="IPR016484">
    <property type="entry name" value="GTPase_Der"/>
</dbReference>
<evidence type="ECO:0000256" key="5">
    <source>
        <dbReference type="ARBA" id="ARBA00022741"/>
    </source>
</evidence>
<dbReference type="AlphaFoldDB" id="A0A1F6MBK9"/>
<feature type="binding site" evidence="8">
    <location>
        <begin position="201"/>
        <end position="208"/>
    </location>
    <ligand>
        <name>GTP</name>
        <dbReference type="ChEBI" id="CHEBI:37565"/>
        <label>2</label>
    </ligand>
</feature>
<dbReference type="GO" id="GO:0043022">
    <property type="term" value="F:ribosome binding"/>
    <property type="evidence" value="ECO:0007669"/>
    <property type="project" value="TreeGrafter"/>
</dbReference>
<evidence type="ECO:0000256" key="1">
    <source>
        <dbReference type="ARBA" id="ARBA00008279"/>
    </source>
</evidence>
<dbReference type="InterPro" id="IPR031166">
    <property type="entry name" value="G_ENGA"/>
</dbReference>
<dbReference type="CDD" id="cd01895">
    <property type="entry name" value="EngA2"/>
    <property type="match status" value="1"/>
</dbReference>
<gene>
    <name evidence="8" type="primary">der</name>
    <name evidence="12" type="ORF">A3D53_02620</name>
</gene>
<protein>
    <recommendedName>
        <fullName evidence="2 8">GTPase Der</fullName>
    </recommendedName>
    <alternativeName>
        <fullName evidence="7 8">GTP-binding protein EngA</fullName>
    </alternativeName>
</protein>
<accession>A0A1F6MBK9</accession>
<dbReference type="InterPro" id="IPR005225">
    <property type="entry name" value="Small_GTP-bd"/>
</dbReference>
<comment type="similarity">
    <text evidence="1 8 9 10">Belongs to the TRAFAC class TrmE-Era-EngA-EngB-Septin-like GTPase superfamily. EngA (Der) GTPase family.</text>
</comment>
<dbReference type="PIRSF" id="PIRSF006485">
    <property type="entry name" value="GTP-binding_EngA"/>
    <property type="match status" value="1"/>
</dbReference>
<comment type="function">
    <text evidence="8 10">GTPase that plays an essential role in the late steps of ribosome biogenesis.</text>
</comment>
<dbReference type="SUPFAM" id="SSF52540">
    <property type="entry name" value="P-loop containing nucleoside triphosphate hydrolases"/>
    <property type="match status" value="2"/>
</dbReference>
<dbReference type="InterPro" id="IPR032859">
    <property type="entry name" value="KH_dom-like"/>
</dbReference>
<sequence length="465" mass="52207">MATPASILDQNLPTLALVGRVNVGKSALFNKIIEQNLAIVSTIPGTTRTRNVATATWRGKNFRLIDTGGLTFSDDVPLEEDIIKQTELALKEADVIAFVVDLQSGLLPQERKLASLLRKKLQNKPIILVANKADSIAMYSEIHNQEWLQLGFGTPIPVSAINGSNVGDLLDIVFKYLNKSKRRPKIIKAEEKPVIKVAIMGKPNVGKSSLFNKLIGEERVIVNEMPHTTREPHDTLVEIDGQQIIFVDTAGIRRKTKVSGELEKLGISKSIAMVNKSDIVLLVLDATESISDQDQQLAGLLREHTRSVIIVVNKWDRADDNSDEFRNNVKKDVYASFPHLDFAPVVFVSAKTEYRVHQIYPLIKQAWEGRNIVVDETVLKDFLKRVVKKKLPVRGKGVRHPRVVAIHQLGYNPPMFELIIKSNTSLHMSYVNYISHRLRAEFGFFAAPIVMKLSKLKHHTYTPQQ</sequence>
<feature type="binding site" evidence="8">
    <location>
        <begin position="131"/>
        <end position="134"/>
    </location>
    <ligand>
        <name>GTP</name>
        <dbReference type="ChEBI" id="CHEBI:37565"/>
        <label>1</label>
    </ligand>
</feature>
<comment type="subunit">
    <text evidence="8">Associates with the 50S ribosomal subunit.</text>
</comment>
<evidence type="ECO:0000313" key="12">
    <source>
        <dbReference type="EMBL" id="OGH69052.1"/>
    </source>
</evidence>
<proteinExistence type="inferred from homology"/>
<keyword evidence="4 10" id="KW-0677">Repeat</keyword>
<dbReference type="Pfam" id="PF01926">
    <property type="entry name" value="MMR_HSR1"/>
    <property type="match status" value="2"/>
</dbReference>
<keyword evidence="6 8" id="KW-0342">GTP-binding</keyword>
<name>A0A1F6MBK9_9BACT</name>
<dbReference type="InterPro" id="IPR006073">
    <property type="entry name" value="GTP-bd"/>
</dbReference>
<feature type="binding site" evidence="8">
    <location>
        <begin position="248"/>
        <end position="252"/>
    </location>
    <ligand>
        <name>GTP</name>
        <dbReference type="ChEBI" id="CHEBI:37565"/>
        <label>2</label>
    </ligand>
</feature>
<reference evidence="12 13" key="1">
    <citation type="journal article" date="2016" name="Nat. Commun.">
        <title>Thousands of microbial genomes shed light on interconnected biogeochemical processes in an aquifer system.</title>
        <authorList>
            <person name="Anantharaman K."/>
            <person name="Brown C.T."/>
            <person name="Hug L.A."/>
            <person name="Sharon I."/>
            <person name="Castelle C.J."/>
            <person name="Probst A.J."/>
            <person name="Thomas B.C."/>
            <person name="Singh A."/>
            <person name="Wilkins M.J."/>
            <person name="Karaoz U."/>
            <person name="Brodie E.L."/>
            <person name="Williams K.H."/>
            <person name="Hubbard S.S."/>
            <person name="Banfield J.F."/>
        </authorList>
    </citation>
    <scope>NUCLEOTIDE SEQUENCE [LARGE SCALE GENOMIC DNA]</scope>
</reference>
<comment type="caution">
    <text evidence="12">The sequence shown here is derived from an EMBL/GenBank/DDBJ whole genome shotgun (WGS) entry which is preliminary data.</text>
</comment>
<dbReference type="Pfam" id="PF14714">
    <property type="entry name" value="KH_dom-like"/>
    <property type="match status" value="1"/>
</dbReference>
<dbReference type="PRINTS" id="PR00326">
    <property type="entry name" value="GTP1OBG"/>
</dbReference>
<evidence type="ECO:0000256" key="10">
    <source>
        <dbReference type="RuleBase" id="RU004481"/>
    </source>
</evidence>